<reference evidence="1 2" key="1">
    <citation type="submission" date="2017-10" db="EMBL/GenBank/DDBJ databases">
        <title>Comparative genomics in systemic dimorphic fungi from Ajellomycetaceae.</title>
        <authorList>
            <person name="Munoz J.F."/>
            <person name="Mcewen J.G."/>
            <person name="Clay O.K."/>
            <person name="Cuomo C.A."/>
        </authorList>
    </citation>
    <scope>NUCLEOTIDE SEQUENCE [LARGE SCALE GENOMIC DNA]</scope>
    <source>
        <strain evidence="1 2">UAMH4076</strain>
    </source>
</reference>
<protein>
    <submittedName>
        <fullName evidence="1">Uncharacterized protein</fullName>
    </submittedName>
</protein>
<gene>
    <name evidence="1" type="ORF">GX50_07703</name>
</gene>
<name>A0A2B7Z874_9EURO</name>
<evidence type="ECO:0000313" key="2">
    <source>
        <dbReference type="Proteomes" id="UP000226031"/>
    </source>
</evidence>
<dbReference type="VEuPathDB" id="FungiDB:EMCG_04567"/>
<comment type="caution">
    <text evidence="1">The sequence shown here is derived from an EMBL/GenBank/DDBJ whole genome shotgun (WGS) entry which is preliminary data.</text>
</comment>
<keyword evidence="2" id="KW-1185">Reference proteome</keyword>
<sequence length="65" mass="7530">MLEEMSKCYVMLQAHILHQINVKLGNHLKVSTIESFMPDEGTGPFAMDFTWNTARFKPNIQADFR</sequence>
<accession>A0A2B7Z874</accession>
<dbReference type="AlphaFoldDB" id="A0A2B7Z874"/>
<evidence type="ECO:0000313" key="1">
    <source>
        <dbReference type="EMBL" id="PGH29561.1"/>
    </source>
</evidence>
<proteinExistence type="predicted"/>
<dbReference type="EMBL" id="PDND01000231">
    <property type="protein sequence ID" value="PGH29561.1"/>
    <property type="molecule type" value="Genomic_DNA"/>
</dbReference>
<dbReference type="Proteomes" id="UP000226031">
    <property type="component" value="Unassembled WGS sequence"/>
</dbReference>
<organism evidence="1 2">
    <name type="scientific">[Emmonsia] crescens</name>
    <dbReference type="NCBI Taxonomy" id="73230"/>
    <lineage>
        <taxon>Eukaryota</taxon>
        <taxon>Fungi</taxon>
        <taxon>Dikarya</taxon>
        <taxon>Ascomycota</taxon>
        <taxon>Pezizomycotina</taxon>
        <taxon>Eurotiomycetes</taxon>
        <taxon>Eurotiomycetidae</taxon>
        <taxon>Onygenales</taxon>
        <taxon>Ajellomycetaceae</taxon>
        <taxon>Emergomyces</taxon>
    </lineage>
</organism>